<name>A0A328D5Q5_9ASTE</name>
<dbReference type="EMBL" id="NQVE01000192">
    <property type="protein sequence ID" value="RAL40744.1"/>
    <property type="molecule type" value="Genomic_DNA"/>
</dbReference>
<reference evidence="5 6" key="1">
    <citation type="submission" date="2018-06" db="EMBL/GenBank/DDBJ databases">
        <title>The Genome of Cuscuta australis (Dodder) Provides Insight into the Evolution of Plant Parasitism.</title>
        <authorList>
            <person name="Liu H."/>
        </authorList>
    </citation>
    <scope>NUCLEOTIDE SEQUENCE [LARGE SCALE GENOMIC DNA]</scope>
    <source>
        <strain evidence="6">cv. Yunnan</strain>
        <tissue evidence="5">Vines</tissue>
    </source>
</reference>
<dbReference type="GO" id="GO:0016758">
    <property type="term" value="F:hexosyltransferase activity"/>
    <property type="evidence" value="ECO:0007669"/>
    <property type="project" value="InterPro"/>
</dbReference>
<dbReference type="PANTHER" id="PTHR43025:SF3">
    <property type="entry name" value="MONOGALACTOSYLDIACYLGLYCEROL SYNTHASE 1, CHLOROPLASTIC"/>
    <property type="match status" value="1"/>
</dbReference>
<dbReference type="Proteomes" id="UP000249390">
    <property type="component" value="Unassembled WGS sequence"/>
</dbReference>
<evidence type="ECO:0000313" key="5">
    <source>
        <dbReference type="EMBL" id="RAL40744.1"/>
    </source>
</evidence>
<evidence type="ECO:0000256" key="1">
    <source>
        <dbReference type="ARBA" id="ARBA00006962"/>
    </source>
</evidence>
<dbReference type="AlphaFoldDB" id="A0A328D5Q5"/>
<comment type="similarity">
    <text evidence="1">Belongs to the glycosyltransferase 28 family.</text>
</comment>
<dbReference type="PANTHER" id="PTHR43025">
    <property type="entry name" value="MONOGALACTOSYLDIACYLGLYCEROL SYNTHASE"/>
    <property type="match status" value="1"/>
</dbReference>
<dbReference type="GO" id="GO:0016020">
    <property type="term" value="C:membrane"/>
    <property type="evidence" value="ECO:0007669"/>
    <property type="project" value="GOC"/>
</dbReference>
<keyword evidence="2" id="KW-0328">Glycosyltransferase</keyword>
<comment type="caution">
    <text evidence="5">The sequence shown here is derived from an EMBL/GenBank/DDBJ whole genome shotgun (WGS) entry which is preliminary data.</text>
</comment>
<evidence type="ECO:0000259" key="4">
    <source>
        <dbReference type="Pfam" id="PF06925"/>
    </source>
</evidence>
<proteinExistence type="inferred from homology"/>
<evidence type="ECO:0000256" key="2">
    <source>
        <dbReference type="ARBA" id="ARBA00022676"/>
    </source>
</evidence>
<keyword evidence="3" id="KW-0808">Transferase</keyword>
<dbReference type="GO" id="GO:0009247">
    <property type="term" value="P:glycolipid biosynthetic process"/>
    <property type="evidence" value="ECO:0007669"/>
    <property type="project" value="InterPro"/>
</dbReference>
<sequence>MGLLLDQTNFAATFAFIAREATKGLMKYKPDIIIGVHPLMQHVPLHILRAKSSLYMHHLGFHK</sequence>
<accession>A0A328D5Q5</accession>
<keyword evidence="6" id="KW-1185">Reference proteome</keyword>
<feature type="domain" description="Diacylglycerol glucosyltransferase N-terminal" evidence="4">
    <location>
        <begin position="6"/>
        <end position="54"/>
    </location>
</feature>
<dbReference type="InterPro" id="IPR050519">
    <property type="entry name" value="Glycosyltransf_28_UgtP"/>
</dbReference>
<dbReference type="Pfam" id="PF06925">
    <property type="entry name" value="MGDG_synth"/>
    <property type="match status" value="1"/>
</dbReference>
<evidence type="ECO:0000256" key="3">
    <source>
        <dbReference type="ARBA" id="ARBA00022679"/>
    </source>
</evidence>
<gene>
    <name evidence="5" type="ORF">DM860_008442</name>
</gene>
<protein>
    <recommendedName>
        <fullName evidence="4">Diacylglycerol glucosyltransferase N-terminal domain-containing protein</fullName>
    </recommendedName>
</protein>
<evidence type="ECO:0000313" key="6">
    <source>
        <dbReference type="Proteomes" id="UP000249390"/>
    </source>
</evidence>
<organism evidence="5 6">
    <name type="scientific">Cuscuta australis</name>
    <dbReference type="NCBI Taxonomy" id="267555"/>
    <lineage>
        <taxon>Eukaryota</taxon>
        <taxon>Viridiplantae</taxon>
        <taxon>Streptophyta</taxon>
        <taxon>Embryophyta</taxon>
        <taxon>Tracheophyta</taxon>
        <taxon>Spermatophyta</taxon>
        <taxon>Magnoliopsida</taxon>
        <taxon>eudicotyledons</taxon>
        <taxon>Gunneridae</taxon>
        <taxon>Pentapetalae</taxon>
        <taxon>asterids</taxon>
        <taxon>lamiids</taxon>
        <taxon>Solanales</taxon>
        <taxon>Convolvulaceae</taxon>
        <taxon>Cuscuteae</taxon>
        <taxon>Cuscuta</taxon>
        <taxon>Cuscuta subgen. Grammica</taxon>
        <taxon>Cuscuta sect. Cleistogrammica</taxon>
    </lineage>
</organism>
<dbReference type="InterPro" id="IPR009695">
    <property type="entry name" value="Diacylglyc_glucosyltr_N"/>
</dbReference>